<comment type="similarity">
    <text evidence="2 6">Belongs to the FliS family.</text>
</comment>
<dbReference type="Gene3D" id="1.20.120.340">
    <property type="entry name" value="Flagellar protein FliS"/>
    <property type="match status" value="1"/>
</dbReference>
<comment type="subcellular location">
    <subcellularLocation>
        <location evidence="1 6">Cytoplasm</location>
        <location evidence="1 6">Cytosol</location>
    </subcellularLocation>
</comment>
<gene>
    <name evidence="7" type="primary">fliS</name>
    <name evidence="7" type="ORF">NYF23_00825</name>
</gene>
<dbReference type="InterPro" id="IPR036584">
    <property type="entry name" value="FliS_sf"/>
</dbReference>
<keyword evidence="8" id="KW-1185">Reference proteome</keyword>
<organism evidence="7 8">
    <name type="scientific">SAR92 clade bacterium H455</name>
    <dbReference type="NCBI Taxonomy" id="2974818"/>
    <lineage>
        <taxon>Bacteria</taxon>
        <taxon>Pseudomonadati</taxon>
        <taxon>Pseudomonadota</taxon>
        <taxon>Gammaproteobacteria</taxon>
        <taxon>Cellvibrionales</taxon>
        <taxon>Porticoccaceae</taxon>
        <taxon>SAR92 clade</taxon>
    </lineage>
</organism>
<keyword evidence="4 6" id="KW-1005">Bacterial flagellum biogenesis</keyword>
<reference evidence="7" key="1">
    <citation type="submission" date="2022-08" db="EMBL/GenBank/DDBJ databases">
        <title>Catabolic pathway analysis in culturable SAR92 clade bacteria reveals their overlooked roles in DMSP degradation in coastal seas.</title>
        <authorList>
            <person name="He X."/>
            <person name="Zhang X."/>
            <person name="Zhang Y."/>
        </authorList>
    </citation>
    <scope>NUCLEOTIDE SEQUENCE</scope>
    <source>
        <strain evidence="7">H455</strain>
    </source>
</reference>
<proteinExistence type="inferred from homology"/>
<evidence type="ECO:0000256" key="6">
    <source>
        <dbReference type="PIRNR" id="PIRNR039090"/>
    </source>
</evidence>
<dbReference type="PIRSF" id="PIRSF039090">
    <property type="entry name" value="Flis"/>
    <property type="match status" value="1"/>
</dbReference>
<evidence type="ECO:0000313" key="7">
    <source>
        <dbReference type="EMBL" id="UVW35165.1"/>
    </source>
</evidence>
<evidence type="ECO:0000256" key="1">
    <source>
        <dbReference type="ARBA" id="ARBA00004514"/>
    </source>
</evidence>
<dbReference type="EMBL" id="CP103416">
    <property type="protein sequence ID" value="UVW35165.1"/>
    <property type="molecule type" value="Genomic_DNA"/>
</dbReference>
<name>A0ABY5TN62_9GAMM</name>
<evidence type="ECO:0000256" key="5">
    <source>
        <dbReference type="ARBA" id="ARBA00023186"/>
    </source>
</evidence>
<accession>A0ABY5TN62</accession>
<sequence>MVSNRRAVNAYQNTQVSSAVDYADGIQLIQMLFDGLIDALSCAEGEIERKNIPEKTKSINRATGIIFGLQDSLDFERGTDLARNLSELYEYMGRRMAFANAHNDINAIREVRGLANEIRGAWKLLPSLLKQGPVAKAS</sequence>
<evidence type="ECO:0000256" key="2">
    <source>
        <dbReference type="ARBA" id="ARBA00008787"/>
    </source>
</evidence>
<dbReference type="CDD" id="cd16098">
    <property type="entry name" value="FliS"/>
    <property type="match status" value="1"/>
</dbReference>
<dbReference type="Proteomes" id="UP001059934">
    <property type="component" value="Chromosome"/>
</dbReference>
<keyword evidence="5" id="KW-0143">Chaperone</keyword>
<dbReference type="PANTHER" id="PTHR34773">
    <property type="entry name" value="FLAGELLAR SECRETION CHAPERONE FLIS"/>
    <property type="match status" value="1"/>
</dbReference>
<keyword evidence="7" id="KW-0282">Flagellum</keyword>
<keyword evidence="3 6" id="KW-0963">Cytoplasm</keyword>
<dbReference type="InterPro" id="IPR003713">
    <property type="entry name" value="FliS"/>
</dbReference>
<dbReference type="NCBIfam" id="TIGR00208">
    <property type="entry name" value="fliS"/>
    <property type="match status" value="1"/>
</dbReference>
<dbReference type="PANTHER" id="PTHR34773:SF1">
    <property type="entry name" value="FLAGELLAR SECRETION CHAPERONE FLIS"/>
    <property type="match status" value="1"/>
</dbReference>
<evidence type="ECO:0000256" key="4">
    <source>
        <dbReference type="ARBA" id="ARBA00022795"/>
    </source>
</evidence>
<keyword evidence="7" id="KW-0966">Cell projection</keyword>
<evidence type="ECO:0000256" key="3">
    <source>
        <dbReference type="ARBA" id="ARBA00022490"/>
    </source>
</evidence>
<evidence type="ECO:0000313" key="8">
    <source>
        <dbReference type="Proteomes" id="UP001059934"/>
    </source>
</evidence>
<dbReference type="SUPFAM" id="SSF101116">
    <property type="entry name" value="Flagellar export chaperone FliS"/>
    <property type="match status" value="1"/>
</dbReference>
<dbReference type="Pfam" id="PF02561">
    <property type="entry name" value="FliS"/>
    <property type="match status" value="1"/>
</dbReference>
<protein>
    <recommendedName>
        <fullName evidence="6">Flagellar secretion chaperone FliS</fullName>
    </recommendedName>
</protein>
<keyword evidence="7" id="KW-0969">Cilium</keyword>